<dbReference type="AlphaFoldDB" id="A0A3A0VRN9"/>
<evidence type="ECO:0000256" key="1">
    <source>
        <dbReference type="SAM" id="Phobius"/>
    </source>
</evidence>
<organism evidence="2 3">
    <name type="scientific">Staphylococcus gallinarum</name>
    <dbReference type="NCBI Taxonomy" id="1293"/>
    <lineage>
        <taxon>Bacteria</taxon>
        <taxon>Bacillati</taxon>
        <taxon>Bacillota</taxon>
        <taxon>Bacilli</taxon>
        <taxon>Bacillales</taxon>
        <taxon>Staphylococcaceae</taxon>
        <taxon>Staphylococcus</taxon>
    </lineage>
</organism>
<feature type="transmembrane region" description="Helical" evidence="1">
    <location>
        <begin position="124"/>
        <end position="148"/>
    </location>
</feature>
<keyword evidence="1" id="KW-0812">Transmembrane</keyword>
<dbReference type="Pfam" id="PF11391">
    <property type="entry name" value="DUF2798"/>
    <property type="match status" value="2"/>
</dbReference>
<feature type="transmembrane region" description="Helical" evidence="1">
    <location>
        <begin position="12"/>
        <end position="30"/>
    </location>
</feature>
<dbReference type="InterPro" id="IPR021529">
    <property type="entry name" value="DUF2798"/>
</dbReference>
<dbReference type="Proteomes" id="UP000265541">
    <property type="component" value="Unassembled WGS sequence"/>
</dbReference>
<dbReference type="RefSeq" id="WP_119484636.1">
    <property type="nucleotide sequence ID" value="NZ_QYJN01000002.1"/>
</dbReference>
<dbReference type="OrthoDB" id="7062363at2"/>
<feature type="transmembrane region" description="Helical" evidence="1">
    <location>
        <begin position="42"/>
        <end position="62"/>
    </location>
</feature>
<proteinExistence type="predicted"/>
<name>A0A3A0VRN9_STAGA</name>
<accession>A0A3A0VRN9</accession>
<protein>
    <submittedName>
        <fullName evidence="2">DUF2798 domain-containing protein</fullName>
    </submittedName>
</protein>
<gene>
    <name evidence="2" type="ORF">BUZ14_04190</name>
</gene>
<feature type="transmembrane region" description="Helical" evidence="1">
    <location>
        <begin position="83"/>
        <end position="104"/>
    </location>
</feature>
<dbReference type="EMBL" id="QYJN01000002">
    <property type="protein sequence ID" value="RIP35860.1"/>
    <property type="molecule type" value="Genomic_DNA"/>
</dbReference>
<keyword evidence="1" id="KW-1133">Transmembrane helix</keyword>
<sequence>MPTTKKESFQFGFIMCFGMVLLMTIYNLCLNGSITEISIVEGVYNFIIAFVIAFILDLFIVGPNAKKLALKLTANTDKKIYKILSISICMVFGMAFCMSIYGLISSYIHNGYHSNSVMVDFLAVFAKNLIVALPLQIIVMGPLVRYIFVTFIQMNKLTTDQ</sequence>
<reference evidence="2 3" key="1">
    <citation type="journal article" date="2016" name="Front. Microbiol.">
        <title>Comprehensive Phylogenetic Analysis of Bovine Non-aureus Staphylococci Species Based on Whole-Genome Sequencing.</title>
        <authorList>
            <person name="Naushad S."/>
            <person name="Barkema H.W."/>
            <person name="Luby C."/>
            <person name="Condas L.A."/>
            <person name="Nobrega D.B."/>
            <person name="Carson D.A."/>
            <person name="De Buck J."/>
        </authorList>
    </citation>
    <scope>NUCLEOTIDE SEQUENCE [LARGE SCALE GENOMIC DNA]</scope>
    <source>
        <strain evidence="2 3">SNUC 4781</strain>
    </source>
</reference>
<comment type="caution">
    <text evidence="2">The sequence shown here is derived from an EMBL/GenBank/DDBJ whole genome shotgun (WGS) entry which is preliminary data.</text>
</comment>
<evidence type="ECO:0000313" key="2">
    <source>
        <dbReference type="EMBL" id="RIP35860.1"/>
    </source>
</evidence>
<keyword evidence="1" id="KW-0472">Membrane</keyword>
<evidence type="ECO:0000313" key="3">
    <source>
        <dbReference type="Proteomes" id="UP000265541"/>
    </source>
</evidence>